<evidence type="ECO:0000313" key="4">
    <source>
        <dbReference type="Proteomes" id="UP000292052"/>
    </source>
</evidence>
<dbReference type="InterPro" id="IPR031993">
    <property type="entry name" value="DUF4789"/>
</dbReference>
<name>A0A482VRU8_ASBVE</name>
<dbReference type="EMBL" id="QDEB01071048">
    <property type="protein sequence ID" value="RZC35420.1"/>
    <property type="molecule type" value="Genomic_DNA"/>
</dbReference>
<keyword evidence="1" id="KW-0732">Signal</keyword>
<proteinExistence type="predicted"/>
<gene>
    <name evidence="3" type="ORF">BDFB_008749</name>
</gene>
<dbReference type="Proteomes" id="UP000292052">
    <property type="component" value="Unassembled WGS sequence"/>
</dbReference>
<reference evidence="3 4" key="1">
    <citation type="submission" date="2017-03" db="EMBL/GenBank/DDBJ databases">
        <title>Genome of the blue death feigning beetle - Asbolus verrucosus.</title>
        <authorList>
            <person name="Rider S.D."/>
        </authorList>
    </citation>
    <scope>NUCLEOTIDE SEQUENCE [LARGE SCALE GENOMIC DNA]</scope>
    <source>
        <strain evidence="3">Butters</strain>
        <tissue evidence="3">Head and leg muscle</tissue>
    </source>
</reference>
<evidence type="ECO:0000259" key="2">
    <source>
        <dbReference type="Pfam" id="PF16033"/>
    </source>
</evidence>
<dbReference type="OrthoDB" id="6338576at2759"/>
<protein>
    <recommendedName>
        <fullName evidence="2">DUF4789 domain-containing protein</fullName>
    </recommendedName>
</protein>
<accession>A0A482VRU8</accession>
<feature type="signal peptide" evidence="1">
    <location>
        <begin position="1"/>
        <end position="16"/>
    </location>
</feature>
<dbReference type="Pfam" id="PF16033">
    <property type="entry name" value="DUF4789"/>
    <property type="match status" value="1"/>
</dbReference>
<dbReference type="AlphaFoldDB" id="A0A482VRU8"/>
<sequence>MNKILSLLAITIIGNCQDVAFPENPGQRLDTENKFDRVPLYVPEKCPENQLLYPGDQKSDWICDCGPGFIYYPPKDACFDAYRQGPCAKGYHLILKRSKVVPECVVNPCRDGYARYKGKCYEMGKPNGPCPPIEAGGGIFDVNATTLVVECLKGTDRLSLFNNIPRICPPGSKRDSNNQCQENWNV</sequence>
<dbReference type="PANTHER" id="PTHR21177:SF4">
    <property type="entry name" value="IP06524P"/>
    <property type="match status" value="1"/>
</dbReference>
<feature type="domain" description="DUF4789" evidence="2">
    <location>
        <begin position="45"/>
        <end position="130"/>
    </location>
</feature>
<evidence type="ECO:0000313" key="3">
    <source>
        <dbReference type="EMBL" id="RZC35420.1"/>
    </source>
</evidence>
<dbReference type="PANTHER" id="PTHR21177">
    <property type="entry name" value="IP06524P-RELATED"/>
    <property type="match status" value="1"/>
</dbReference>
<keyword evidence="4" id="KW-1185">Reference proteome</keyword>
<feature type="chain" id="PRO_5019856316" description="DUF4789 domain-containing protein" evidence="1">
    <location>
        <begin position="17"/>
        <end position="186"/>
    </location>
</feature>
<comment type="caution">
    <text evidence="3">The sequence shown here is derived from an EMBL/GenBank/DDBJ whole genome shotgun (WGS) entry which is preliminary data.</text>
</comment>
<organism evidence="3 4">
    <name type="scientific">Asbolus verrucosus</name>
    <name type="common">Desert ironclad beetle</name>
    <dbReference type="NCBI Taxonomy" id="1661398"/>
    <lineage>
        <taxon>Eukaryota</taxon>
        <taxon>Metazoa</taxon>
        <taxon>Ecdysozoa</taxon>
        <taxon>Arthropoda</taxon>
        <taxon>Hexapoda</taxon>
        <taxon>Insecta</taxon>
        <taxon>Pterygota</taxon>
        <taxon>Neoptera</taxon>
        <taxon>Endopterygota</taxon>
        <taxon>Coleoptera</taxon>
        <taxon>Polyphaga</taxon>
        <taxon>Cucujiformia</taxon>
        <taxon>Tenebrionidae</taxon>
        <taxon>Pimeliinae</taxon>
        <taxon>Asbolus</taxon>
    </lineage>
</organism>
<evidence type="ECO:0000256" key="1">
    <source>
        <dbReference type="SAM" id="SignalP"/>
    </source>
</evidence>